<comment type="caution">
    <text evidence="1">The sequence shown here is derived from an EMBL/GenBank/DDBJ whole genome shotgun (WGS) entry which is preliminary data.</text>
</comment>
<sequence>MKEGDEGYVGTESELAECVDVLHREDDEGDELTSSTAYTASMCSVLCMDSITNSQPYQDVQLENVTAGGGTWVFKSFPQFNSENEKTNCKTYQKFAELVRGCLVRVEPTLAQLTRRGCRDECNGTVCRQGCDNYERIVRSFNAAGSPPSPVQGPQLVSSTLLGDVILSISESAPPPNDQEHTPAPVGIVYRVVDQTTNYTRYFQTGFPDEASLSGRVCLSHCLPYLS</sequence>
<proteinExistence type="predicted"/>
<dbReference type="Proteomes" id="UP001174909">
    <property type="component" value="Unassembled WGS sequence"/>
</dbReference>
<name>A0AA35TVY7_GEOBA</name>
<evidence type="ECO:0000313" key="2">
    <source>
        <dbReference type="Proteomes" id="UP001174909"/>
    </source>
</evidence>
<keyword evidence="2" id="KW-1185">Reference proteome</keyword>
<reference evidence="1" key="1">
    <citation type="submission" date="2023-03" db="EMBL/GenBank/DDBJ databases">
        <authorList>
            <person name="Steffen K."/>
            <person name="Cardenas P."/>
        </authorList>
    </citation>
    <scope>NUCLEOTIDE SEQUENCE</scope>
</reference>
<evidence type="ECO:0000313" key="1">
    <source>
        <dbReference type="EMBL" id="CAI8054082.1"/>
    </source>
</evidence>
<dbReference type="EMBL" id="CASHTH010004141">
    <property type="protein sequence ID" value="CAI8054082.1"/>
    <property type="molecule type" value="Genomic_DNA"/>
</dbReference>
<dbReference type="AlphaFoldDB" id="A0AA35TVY7"/>
<organism evidence="1 2">
    <name type="scientific">Geodia barretti</name>
    <name type="common">Barrett's horny sponge</name>
    <dbReference type="NCBI Taxonomy" id="519541"/>
    <lineage>
        <taxon>Eukaryota</taxon>
        <taxon>Metazoa</taxon>
        <taxon>Porifera</taxon>
        <taxon>Demospongiae</taxon>
        <taxon>Heteroscleromorpha</taxon>
        <taxon>Tetractinellida</taxon>
        <taxon>Astrophorina</taxon>
        <taxon>Geodiidae</taxon>
        <taxon>Geodia</taxon>
    </lineage>
</organism>
<gene>
    <name evidence="1" type="ORF">GBAR_LOCUS29559</name>
</gene>
<accession>A0AA35TVY7</accession>
<protein>
    <submittedName>
        <fullName evidence="1">Uncharacterized protein</fullName>
    </submittedName>
</protein>